<evidence type="ECO:0000313" key="2">
    <source>
        <dbReference type="EMBL" id="QJA94796.1"/>
    </source>
</evidence>
<gene>
    <name evidence="2" type="ORF">MM415B03737_0007</name>
</gene>
<evidence type="ECO:0000256" key="1">
    <source>
        <dbReference type="SAM" id="MobiDB-lite"/>
    </source>
</evidence>
<sequence length="222" mass="25116">MATELDAREAFGVKDTAGEGSTKEPLPEQPTEEEFQEAASPELSTDEFVLGDRTFKIRISNIRVQKIMAKALDAITDLIKKIDIKPIFESLQNKINKDRKKIAKRIAANSKQGKEDLNVDSIIEDMVNESDGSSYLDMIELIQEIITYGGLSNIVSTILDLYAGIIFAICNSQDEKITKEWIEENLTLFDAQEIFFKQMEKDRIGGKVIDFLYVITRQVIKD</sequence>
<accession>A0A6M3LHP4</accession>
<feature type="region of interest" description="Disordered" evidence="1">
    <location>
        <begin position="1"/>
        <end position="43"/>
    </location>
</feature>
<proteinExistence type="predicted"/>
<organism evidence="2">
    <name type="scientific">viral metagenome</name>
    <dbReference type="NCBI Taxonomy" id="1070528"/>
    <lineage>
        <taxon>unclassified sequences</taxon>
        <taxon>metagenomes</taxon>
        <taxon>organismal metagenomes</taxon>
    </lineage>
</organism>
<protein>
    <submittedName>
        <fullName evidence="2">Uncharacterized protein</fullName>
    </submittedName>
</protein>
<dbReference type="EMBL" id="MT143261">
    <property type="protein sequence ID" value="QJA94796.1"/>
    <property type="molecule type" value="Genomic_DNA"/>
</dbReference>
<feature type="compositionally biased region" description="Basic and acidic residues" evidence="1">
    <location>
        <begin position="1"/>
        <end position="12"/>
    </location>
</feature>
<dbReference type="AlphaFoldDB" id="A0A6M3LHP4"/>
<reference evidence="2" key="1">
    <citation type="submission" date="2020-03" db="EMBL/GenBank/DDBJ databases">
        <title>The deep terrestrial virosphere.</title>
        <authorList>
            <person name="Holmfeldt K."/>
            <person name="Nilsson E."/>
            <person name="Simone D."/>
            <person name="Lopez-Fernandez M."/>
            <person name="Wu X."/>
            <person name="de Brujin I."/>
            <person name="Lundin D."/>
            <person name="Andersson A."/>
            <person name="Bertilsson S."/>
            <person name="Dopson M."/>
        </authorList>
    </citation>
    <scope>NUCLEOTIDE SEQUENCE</scope>
    <source>
        <strain evidence="2">MM415B03737</strain>
    </source>
</reference>
<name>A0A6M3LHP4_9ZZZZ</name>